<accession>A0A7J2TKH5</accession>
<dbReference type="EMBL" id="DSLA01000095">
    <property type="protein sequence ID" value="HEH35696.1"/>
    <property type="molecule type" value="Genomic_DNA"/>
</dbReference>
<organism evidence="3">
    <name type="scientific">Archaeoglobus fulgidus</name>
    <dbReference type="NCBI Taxonomy" id="2234"/>
    <lineage>
        <taxon>Archaea</taxon>
        <taxon>Methanobacteriati</taxon>
        <taxon>Methanobacteriota</taxon>
        <taxon>Archaeoglobi</taxon>
        <taxon>Archaeoglobales</taxon>
        <taxon>Archaeoglobaceae</taxon>
        <taxon>Archaeoglobus</taxon>
    </lineage>
</organism>
<gene>
    <name evidence="3" type="ORF">ENP88_06060</name>
</gene>
<evidence type="ECO:0000259" key="2">
    <source>
        <dbReference type="Pfam" id="PF20766"/>
    </source>
</evidence>
<dbReference type="InterPro" id="IPR049288">
    <property type="entry name" value="DUF447_C"/>
</dbReference>
<sequence>MKLRDFGLRNGINEVIAITKGEKLNTAPIGIIVEDEESIFARAKLYPSHTRENVEKGSSIVANIINDPVIFAISTFDDLSDEYFESLDPPILKGAMSFCEFEAKLKGLYAELKLLRGGVLRREVIAVNRGFNAVIEALIFATRLKMKPELRNRILECYEIIEKCGGRREVEAMRIIKEKTGIY</sequence>
<protein>
    <submittedName>
        <fullName evidence="3">DUF447 family protein</fullName>
    </submittedName>
</protein>
<dbReference type="SUPFAM" id="SSF50475">
    <property type="entry name" value="FMN-binding split barrel"/>
    <property type="match status" value="1"/>
</dbReference>
<dbReference type="Gene3D" id="1.20.58.290">
    <property type="entry name" value="Hypothetical membrane protein ta0354_69_121"/>
    <property type="match status" value="1"/>
</dbReference>
<dbReference type="InterPro" id="IPR012349">
    <property type="entry name" value="Split_barrel_FMN-bd"/>
</dbReference>
<evidence type="ECO:0000259" key="1">
    <source>
        <dbReference type="Pfam" id="PF04289"/>
    </source>
</evidence>
<feature type="domain" description="DUF447" evidence="2">
    <location>
        <begin position="128"/>
        <end position="178"/>
    </location>
</feature>
<dbReference type="Pfam" id="PF20766">
    <property type="entry name" value="DUF447_C"/>
    <property type="match status" value="1"/>
</dbReference>
<dbReference type="InterPro" id="IPR016733">
    <property type="entry name" value="UCP018747"/>
</dbReference>
<dbReference type="Gene3D" id="2.30.110.10">
    <property type="entry name" value="Electron Transport, Fmn-binding Protein, Chain A"/>
    <property type="match status" value="1"/>
</dbReference>
<evidence type="ECO:0000313" key="3">
    <source>
        <dbReference type="EMBL" id="HEH35696.1"/>
    </source>
</evidence>
<dbReference type="InterPro" id="IPR007386">
    <property type="entry name" value="DUF447_N"/>
</dbReference>
<dbReference type="Pfam" id="PF04289">
    <property type="entry name" value="DUF447_N"/>
    <property type="match status" value="1"/>
</dbReference>
<dbReference type="AlphaFoldDB" id="A0A7J2TKH5"/>
<feature type="domain" description="DUF447" evidence="1">
    <location>
        <begin position="13"/>
        <end position="104"/>
    </location>
</feature>
<proteinExistence type="predicted"/>
<comment type="caution">
    <text evidence="3">The sequence shown here is derived from an EMBL/GenBank/DDBJ whole genome shotgun (WGS) entry which is preliminary data.</text>
</comment>
<reference evidence="3" key="1">
    <citation type="journal article" date="2020" name="mSystems">
        <title>Genome- and Community-Level Interaction Insights into Carbon Utilization and Element Cycling Functions of Hydrothermarchaeota in Hydrothermal Sediment.</title>
        <authorList>
            <person name="Zhou Z."/>
            <person name="Liu Y."/>
            <person name="Xu W."/>
            <person name="Pan J."/>
            <person name="Luo Z.H."/>
            <person name="Li M."/>
        </authorList>
    </citation>
    <scope>NUCLEOTIDE SEQUENCE [LARGE SCALE GENOMIC DNA]</scope>
    <source>
        <strain evidence="3">SpSt-26</strain>
    </source>
</reference>
<name>A0A7J2TKH5_ARCFL</name>
<dbReference type="PIRSF" id="PIRSF018747">
    <property type="entry name" value="UCP018747"/>
    <property type="match status" value="1"/>
</dbReference>